<reference evidence="12" key="2">
    <citation type="submission" date="2020-05" db="UniProtKB">
        <authorList>
            <consortium name="EnsemblMetazoa"/>
        </authorList>
    </citation>
    <scope>IDENTIFICATION</scope>
</reference>
<dbReference type="InterPro" id="IPR001254">
    <property type="entry name" value="Trypsin_dom"/>
</dbReference>
<evidence type="ECO:0000256" key="4">
    <source>
        <dbReference type="ARBA" id="ARBA00022729"/>
    </source>
</evidence>
<evidence type="ECO:0000256" key="7">
    <source>
        <dbReference type="ARBA" id="ARBA00023180"/>
    </source>
</evidence>
<sequence>MYPEPINVPAPECKNVVQLISGGAPANDGEFPHYALLGYNKSGTSDEYDFRCGGTLISDQHVLTAAHCFKLQLLSFVRLGENDITVKSKQEYDVPIEGFLKHPENRFSKVYHDIVLVKLKYQVNFTKSIRPACLSDTENRNITKYIATGFGMTENNENSETMMKVALEKFPEDDCLARVKHLESRYGLGILPGQMCVGSNTVGRDTCVGDSGGALQTVTNPSTCTFHVVGVVSTGLKGCGIGKARAVYTKVPYYLDWIEEIVWGAKMNSAYEKILVPK</sequence>
<evidence type="ECO:0000313" key="12">
    <source>
        <dbReference type="EnsemblMetazoa" id="ASIC005429-PA"/>
    </source>
</evidence>
<dbReference type="PANTHER" id="PTHR24253:SF95">
    <property type="entry name" value="CLIP DOMAIN-CONTAINING SERINE PROTEASE"/>
    <property type="match status" value="1"/>
</dbReference>
<dbReference type="InterPro" id="IPR018114">
    <property type="entry name" value="TRYPSIN_HIS"/>
</dbReference>
<dbReference type="EMBL" id="ATLV01013657">
    <property type="status" value="NOT_ANNOTATED_CDS"/>
    <property type="molecule type" value="Genomic_DNA"/>
</dbReference>
<dbReference type="AlphaFoldDB" id="A0A084VJJ5"/>
<keyword evidence="9" id="KW-0645">Protease</keyword>
<evidence type="ECO:0000313" key="13">
    <source>
        <dbReference type="Proteomes" id="UP000030765"/>
    </source>
</evidence>
<keyword evidence="9" id="KW-0378">Hydrolase</keyword>
<evidence type="ECO:0000256" key="1">
    <source>
        <dbReference type="ARBA" id="ARBA00004613"/>
    </source>
</evidence>
<dbReference type="PROSITE" id="PS00135">
    <property type="entry name" value="TRYPSIN_SER"/>
    <property type="match status" value="1"/>
</dbReference>
<keyword evidence="3" id="KW-0399">Innate immunity</keyword>
<dbReference type="InterPro" id="IPR033116">
    <property type="entry name" value="TRYPSIN_SER"/>
</dbReference>
<proteinExistence type="inferred from homology"/>
<dbReference type="FunFam" id="2.40.10.10:FF:000028">
    <property type="entry name" value="Serine protease easter"/>
    <property type="match status" value="1"/>
</dbReference>
<reference evidence="11 13" key="1">
    <citation type="journal article" date="2014" name="BMC Genomics">
        <title>Genome sequence of Anopheles sinensis provides insight into genetics basis of mosquito competence for malaria parasites.</title>
        <authorList>
            <person name="Zhou D."/>
            <person name="Zhang D."/>
            <person name="Ding G."/>
            <person name="Shi L."/>
            <person name="Hou Q."/>
            <person name="Ye Y."/>
            <person name="Xu Y."/>
            <person name="Zhou H."/>
            <person name="Xiong C."/>
            <person name="Li S."/>
            <person name="Yu J."/>
            <person name="Hong S."/>
            <person name="Yu X."/>
            <person name="Zou P."/>
            <person name="Chen C."/>
            <person name="Chang X."/>
            <person name="Wang W."/>
            <person name="Lv Y."/>
            <person name="Sun Y."/>
            <person name="Ma L."/>
            <person name="Shen B."/>
            <person name="Zhu C."/>
        </authorList>
    </citation>
    <scope>NUCLEOTIDE SEQUENCE [LARGE SCALE GENOMIC DNA]</scope>
</reference>
<dbReference type="OrthoDB" id="6339452at2759"/>
<name>A0A084VJJ5_ANOSI</name>
<dbReference type="GO" id="GO:0045087">
    <property type="term" value="P:innate immune response"/>
    <property type="evidence" value="ECO:0007669"/>
    <property type="project" value="UniProtKB-KW"/>
</dbReference>
<dbReference type="PROSITE" id="PS00134">
    <property type="entry name" value="TRYPSIN_HIS"/>
    <property type="match status" value="1"/>
</dbReference>
<dbReference type="InterPro" id="IPR001314">
    <property type="entry name" value="Peptidase_S1A"/>
</dbReference>
<dbReference type="PANTHER" id="PTHR24253">
    <property type="entry name" value="TRANSMEMBRANE PROTEASE SERINE"/>
    <property type="match status" value="1"/>
</dbReference>
<gene>
    <name evidence="11" type="ORF">ZHAS_00005429</name>
</gene>
<accession>A0A084VJJ5</accession>
<dbReference type="Pfam" id="PF00089">
    <property type="entry name" value="Trypsin"/>
    <property type="match status" value="1"/>
</dbReference>
<organism evidence="11">
    <name type="scientific">Anopheles sinensis</name>
    <name type="common">Mosquito</name>
    <dbReference type="NCBI Taxonomy" id="74873"/>
    <lineage>
        <taxon>Eukaryota</taxon>
        <taxon>Metazoa</taxon>
        <taxon>Ecdysozoa</taxon>
        <taxon>Arthropoda</taxon>
        <taxon>Hexapoda</taxon>
        <taxon>Insecta</taxon>
        <taxon>Pterygota</taxon>
        <taxon>Neoptera</taxon>
        <taxon>Endopterygota</taxon>
        <taxon>Diptera</taxon>
        <taxon>Nematocera</taxon>
        <taxon>Culicoidea</taxon>
        <taxon>Culicidae</taxon>
        <taxon>Anophelinae</taxon>
        <taxon>Anopheles</taxon>
    </lineage>
</organism>
<keyword evidence="7" id="KW-0325">Glycoprotein</keyword>
<dbReference type="EnsemblMetazoa" id="ASIC005429-RA">
    <property type="protein sequence ID" value="ASIC005429-PA"/>
    <property type="gene ID" value="ASIC005429"/>
</dbReference>
<dbReference type="InterPro" id="IPR009003">
    <property type="entry name" value="Peptidase_S1_PA"/>
</dbReference>
<evidence type="ECO:0000259" key="10">
    <source>
        <dbReference type="PROSITE" id="PS50240"/>
    </source>
</evidence>
<evidence type="ECO:0000256" key="8">
    <source>
        <dbReference type="ARBA" id="ARBA00024195"/>
    </source>
</evidence>
<dbReference type="SUPFAM" id="SSF50494">
    <property type="entry name" value="Trypsin-like serine proteases"/>
    <property type="match status" value="1"/>
</dbReference>
<dbReference type="VEuPathDB" id="VectorBase:ASIS022716"/>
<dbReference type="OMA" id="MNSAYEK"/>
<keyword evidence="9" id="KW-0720">Serine protease</keyword>
<dbReference type="STRING" id="74873.A0A084VJJ5"/>
<dbReference type="GO" id="GO:0006508">
    <property type="term" value="P:proteolysis"/>
    <property type="evidence" value="ECO:0007669"/>
    <property type="project" value="UniProtKB-KW"/>
</dbReference>
<keyword evidence="2" id="KW-0964">Secreted</keyword>
<comment type="similarity">
    <text evidence="8">Belongs to the peptidase S1 family. CLIP subfamily.</text>
</comment>
<dbReference type="VEuPathDB" id="VectorBase:ASIC005429"/>
<dbReference type="EMBL" id="KE524878">
    <property type="protein sequence ID" value="KFB38139.1"/>
    <property type="molecule type" value="Genomic_DNA"/>
</dbReference>
<dbReference type="SMART" id="SM00020">
    <property type="entry name" value="Tryp_SPc"/>
    <property type="match status" value="1"/>
</dbReference>
<keyword evidence="5" id="KW-0391">Immunity</keyword>
<evidence type="ECO:0000256" key="9">
    <source>
        <dbReference type="RuleBase" id="RU363034"/>
    </source>
</evidence>
<dbReference type="PROSITE" id="PS50240">
    <property type="entry name" value="TRYPSIN_DOM"/>
    <property type="match status" value="1"/>
</dbReference>
<dbReference type="GO" id="GO:0005576">
    <property type="term" value="C:extracellular region"/>
    <property type="evidence" value="ECO:0007669"/>
    <property type="project" value="UniProtKB-SubCell"/>
</dbReference>
<feature type="domain" description="Peptidase S1" evidence="10">
    <location>
        <begin position="20"/>
        <end position="263"/>
    </location>
</feature>
<evidence type="ECO:0000313" key="11">
    <source>
        <dbReference type="EMBL" id="KFB38139.1"/>
    </source>
</evidence>
<evidence type="ECO:0000256" key="5">
    <source>
        <dbReference type="ARBA" id="ARBA00022859"/>
    </source>
</evidence>
<dbReference type="Proteomes" id="UP000030765">
    <property type="component" value="Unassembled WGS sequence"/>
</dbReference>
<dbReference type="Gene3D" id="2.40.10.10">
    <property type="entry name" value="Trypsin-like serine proteases"/>
    <property type="match status" value="2"/>
</dbReference>
<evidence type="ECO:0000256" key="2">
    <source>
        <dbReference type="ARBA" id="ARBA00022525"/>
    </source>
</evidence>
<protein>
    <submittedName>
        <fullName evidence="12">Peptidase S1 domain-containing protein</fullName>
    </submittedName>
</protein>
<dbReference type="PRINTS" id="PR00722">
    <property type="entry name" value="CHYMOTRYPSIN"/>
</dbReference>
<dbReference type="CDD" id="cd00190">
    <property type="entry name" value="Tryp_SPc"/>
    <property type="match status" value="1"/>
</dbReference>
<dbReference type="InterPro" id="IPR043504">
    <property type="entry name" value="Peptidase_S1_PA_chymotrypsin"/>
</dbReference>
<keyword evidence="6" id="KW-1015">Disulfide bond</keyword>
<evidence type="ECO:0000256" key="6">
    <source>
        <dbReference type="ARBA" id="ARBA00023157"/>
    </source>
</evidence>
<comment type="subcellular location">
    <subcellularLocation>
        <location evidence="1">Secreted</location>
    </subcellularLocation>
</comment>
<evidence type="ECO:0000256" key="3">
    <source>
        <dbReference type="ARBA" id="ARBA00022588"/>
    </source>
</evidence>
<keyword evidence="13" id="KW-1185">Reference proteome</keyword>
<keyword evidence="4" id="KW-0732">Signal</keyword>
<dbReference type="GO" id="GO:0004252">
    <property type="term" value="F:serine-type endopeptidase activity"/>
    <property type="evidence" value="ECO:0007669"/>
    <property type="project" value="InterPro"/>
</dbReference>